<dbReference type="Proteomes" id="UP001215280">
    <property type="component" value="Unassembled WGS sequence"/>
</dbReference>
<feature type="chain" id="PRO_5042075190" description="Yeast cell wall synthesis Kre9/Knh1-like N-terminal domain-containing protein" evidence="2">
    <location>
        <begin position="23"/>
        <end position="130"/>
    </location>
</feature>
<evidence type="ECO:0000313" key="4">
    <source>
        <dbReference type="EMBL" id="KAJ7736576.1"/>
    </source>
</evidence>
<evidence type="ECO:0000256" key="2">
    <source>
        <dbReference type="SAM" id="SignalP"/>
    </source>
</evidence>
<evidence type="ECO:0000256" key="1">
    <source>
        <dbReference type="ARBA" id="ARBA00022729"/>
    </source>
</evidence>
<keyword evidence="1 2" id="KW-0732">Signal</keyword>
<protein>
    <recommendedName>
        <fullName evidence="3">Yeast cell wall synthesis Kre9/Knh1-like N-terminal domain-containing protein</fullName>
    </recommendedName>
</protein>
<feature type="domain" description="Yeast cell wall synthesis Kre9/Knh1-like N-terminal" evidence="3">
    <location>
        <begin position="39"/>
        <end position="125"/>
    </location>
</feature>
<evidence type="ECO:0000259" key="3">
    <source>
        <dbReference type="Pfam" id="PF10342"/>
    </source>
</evidence>
<sequence length="130" mass="14161">MKFAVSNIFAFLSAAALAAVQATPLISSRDVYAPPITYPHTDSVWLVGQTHTVTWNATNPPAQITNPIGTILLRKSNLTTPVIMQANFALVSGKATVKVPWVQDGDDYQLVLFGDSGNFSPYFTIKYRNS</sequence>
<feature type="signal peptide" evidence="2">
    <location>
        <begin position="1"/>
        <end position="22"/>
    </location>
</feature>
<organism evidence="4 5">
    <name type="scientific">Mycena maculata</name>
    <dbReference type="NCBI Taxonomy" id="230809"/>
    <lineage>
        <taxon>Eukaryota</taxon>
        <taxon>Fungi</taxon>
        <taxon>Dikarya</taxon>
        <taxon>Basidiomycota</taxon>
        <taxon>Agaricomycotina</taxon>
        <taxon>Agaricomycetes</taxon>
        <taxon>Agaricomycetidae</taxon>
        <taxon>Agaricales</taxon>
        <taxon>Marasmiineae</taxon>
        <taxon>Mycenaceae</taxon>
        <taxon>Mycena</taxon>
    </lineage>
</organism>
<dbReference type="Pfam" id="PF10342">
    <property type="entry name" value="Kre9_KNH"/>
    <property type="match status" value="1"/>
</dbReference>
<dbReference type="InterPro" id="IPR018466">
    <property type="entry name" value="Kre9/Knh1-like_N"/>
</dbReference>
<reference evidence="4" key="1">
    <citation type="submission" date="2023-03" db="EMBL/GenBank/DDBJ databases">
        <title>Massive genome expansion in bonnet fungi (Mycena s.s.) driven by repeated elements and novel gene families across ecological guilds.</title>
        <authorList>
            <consortium name="Lawrence Berkeley National Laboratory"/>
            <person name="Harder C.B."/>
            <person name="Miyauchi S."/>
            <person name="Viragh M."/>
            <person name="Kuo A."/>
            <person name="Thoen E."/>
            <person name="Andreopoulos B."/>
            <person name="Lu D."/>
            <person name="Skrede I."/>
            <person name="Drula E."/>
            <person name="Henrissat B."/>
            <person name="Morin E."/>
            <person name="Kohler A."/>
            <person name="Barry K."/>
            <person name="LaButti K."/>
            <person name="Morin E."/>
            <person name="Salamov A."/>
            <person name="Lipzen A."/>
            <person name="Mereny Z."/>
            <person name="Hegedus B."/>
            <person name="Baldrian P."/>
            <person name="Stursova M."/>
            <person name="Weitz H."/>
            <person name="Taylor A."/>
            <person name="Grigoriev I.V."/>
            <person name="Nagy L.G."/>
            <person name="Martin F."/>
            <person name="Kauserud H."/>
        </authorList>
    </citation>
    <scope>NUCLEOTIDE SEQUENCE</scope>
    <source>
        <strain evidence="4">CBHHK188m</strain>
    </source>
</reference>
<proteinExistence type="predicted"/>
<dbReference type="AlphaFoldDB" id="A0AAD7MWX7"/>
<name>A0AAD7MWX7_9AGAR</name>
<evidence type="ECO:0000313" key="5">
    <source>
        <dbReference type="Proteomes" id="UP001215280"/>
    </source>
</evidence>
<keyword evidence="5" id="KW-1185">Reference proteome</keyword>
<comment type="caution">
    <text evidence="4">The sequence shown here is derived from an EMBL/GenBank/DDBJ whole genome shotgun (WGS) entry which is preliminary data.</text>
</comment>
<dbReference type="EMBL" id="JARJLG010000148">
    <property type="protein sequence ID" value="KAJ7736576.1"/>
    <property type="molecule type" value="Genomic_DNA"/>
</dbReference>
<gene>
    <name evidence="4" type="ORF">DFH07DRAFT_779647</name>
</gene>
<accession>A0AAD7MWX7</accession>